<sequence length="374" mass="41158">MDARRVFCLICRQLYGPASTLLFRFVWLHKRGQARRLAQALQGLPQLGSLIRRLDVDTSSNPAAILVSALDVRDILLHTTGLITFIDNCSTYTNVGQHDAQYSAMMPGLSSRCRDTLRHVHVSSYPERKPWTALVEPFTLCPFLHTLEIDLSTNGAAVQSAAIAGLPLHFLELRLLEITLISTHDDAMNQVLSAVAGWSLPRLETMRLLGTIPSGPGILQIVAAHGARLLHLELGTLVSARDVVATNAPNLRKLTITVPKHADLTRAIPSSHLSLEEIDIHDTGATAASVYSTEMVHLIRHLNQTSFPRLRSIRVVLESSRLTQASTETHTLSLPLATAPSASWGEVPRHVNSSTKIHTLFDLPPPCVQQNWRN</sequence>
<evidence type="ECO:0008006" key="3">
    <source>
        <dbReference type="Google" id="ProtNLM"/>
    </source>
</evidence>
<gene>
    <name evidence="1" type="ORF">EXIGLDRAFT_775388</name>
</gene>
<dbReference type="Proteomes" id="UP000077266">
    <property type="component" value="Unassembled WGS sequence"/>
</dbReference>
<proteinExistence type="predicted"/>
<evidence type="ECO:0000313" key="1">
    <source>
        <dbReference type="EMBL" id="KZV85602.1"/>
    </source>
</evidence>
<dbReference type="AlphaFoldDB" id="A0A165DXL9"/>
<keyword evidence="2" id="KW-1185">Reference proteome</keyword>
<dbReference type="InParanoid" id="A0A165DXL9"/>
<dbReference type="OrthoDB" id="10545569at2759"/>
<dbReference type="Gene3D" id="3.80.10.10">
    <property type="entry name" value="Ribonuclease Inhibitor"/>
    <property type="match status" value="1"/>
</dbReference>
<protein>
    <recommendedName>
        <fullName evidence="3">RNI-like protein</fullName>
    </recommendedName>
</protein>
<name>A0A165DXL9_EXIGL</name>
<dbReference type="EMBL" id="KV426182">
    <property type="protein sequence ID" value="KZV85602.1"/>
    <property type="molecule type" value="Genomic_DNA"/>
</dbReference>
<organism evidence="1 2">
    <name type="scientific">Exidia glandulosa HHB12029</name>
    <dbReference type="NCBI Taxonomy" id="1314781"/>
    <lineage>
        <taxon>Eukaryota</taxon>
        <taxon>Fungi</taxon>
        <taxon>Dikarya</taxon>
        <taxon>Basidiomycota</taxon>
        <taxon>Agaricomycotina</taxon>
        <taxon>Agaricomycetes</taxon>
        <taxon>Auriculariales</taxon>
        <taxon>Exidiaceae</taxon>
        <taxon>Exidia</taxon>
    </lineage>
</organism>
<accession>A0A165DXL9</accession>
<dbReference type="InterPro" id="IPR032675">
    <property type="entry name" value="LRR_dom_sf"/>
</dbReference>
<reference evidence="1 2" key="1">
    <citation type="journal article" date="2016" name="Mol. Biol. Evol.">
        <title>Comparative Genomics of Early-Diverging Mushroom-Forming Fungi Provides Insights into the Origins of Lignocellulose Decay Capabilities.</title>
        <authorList>
            <person name="Nagy L.G."/>
            <person name="Riley R."/>
            <person name="Tritt A."/>
            <person name="Adam C."/>
            <person name="Daum C."/>
            <person name="Floudas D."/>
            <person name="Sun H."/>
            <person name="Yadav J.S."/>
            <person name="Pangilinan J."/>
            <person name="Larsson K.H."/>
            <person name="Matsuura K."/>
            <person name="Barry K."/>
            <person name="Labutti K."/>
            <person name="Kuo R."/>
            <person name="Ohm R.A."/>
            <person name="Bhattacharya S.S."/>
            <person name="Shirouzu T."/>
            <person name="Yoshinaga Y."/>
            <person name="Martin F.M."/>
            <person name="Grigoriev I.V."/>
            <person name="Hibbett D.S."/>
        </authorList>
    </citation>
    <scope>NUCLEOTIDE SEQUENCE [LARGE SCALE GENOMIC DNA]</scope>
    <source>
        <strain evidence="1 2">HHB12029</strain>
    </source>
</reference>
<evidence type="ECO:0000313" key="2">
    <source>
        <dbReference type="Proteomes" id="UP000077266"/>
    </source>
</evidence>